<protein>
    <submittedName>
        <fullName evidence="1">Uncharacterized protein</fullName>
    </submittedName>
</protein>
<sequence>MIDKYTQLILKVKNYCNNLQYCDVDSCPLGDLCTVCSDVPPYNLCEHTDEDFLALIKRCDI</sequence>
<evidence type="ECO:0000313" key="1">
    <source>
        <dbReference type="EMBL" id="MBS4894041.1"/>
    </source>
</evidence>
<gene>
    <name evidence="1" type="ORF">KHZ90_09760</name>
</gene>
<evidence type="ECO:0000313" key="2">
    <source>
        <dbReference type="Proteomes" id="UP000778864"/>
    </source>
</evidence>
<reference evidence="1" key="1">
    <citation type="submission" date="2021-02" db="EMBL/GenBank/DDBJ databases">
        <title>Infant gut strain persistence is associated with maternal origin, phylogeny, and functional potential including surface adhesion and iron acquisition.</title>
        <authorList>
            <person name="Lou Y.C."/>
        </authorList>
    </citation>
    <scope>NUCLEOTIDE SEQUENCE</scope>
    <source>
        <strain evidence="1">L3_108_031G1_dasL3_108_031G1_concoct_20</strain>
    </source>
</reference>
<proteinExistence type="predicted"/>
<accession>A0A943A741</accession>
<name>A0A943A741_VEIPA</name>
<dbReference type="RefSeq" id="WP_075810123.1">
    <property type="nucleotide sequence ID" value="NZ_JAGZMU010000008.1"/>
</dbReference>
<dbReference type="EMBL" id="JAGZMU010000008">
    <property type="protein sequence ID" value="MBS4894041.1"/>
    <property type="molecule type" value="Genomic_DNA"/>
</dbReference>
<dbReference type="Proteomes" id="UP000778864">
    <property type="component" value="Unassembled WGS sequence"/>
</dbReference>
<dbReference type="AlphaFoldDB" id="A0A943A741"/>
<comment type="caution">
    <text evidence="1">The sequence shown here is derived from an EMBL/GenBank/DDBJ whole genome shotgun (WGS) entry which is preliminary data.</text>
</comment>
<organism evidence="1 2">
    <name type="scientific">Veillonella parvula</name>
    <name type="common">Staphylococcus parvulus</name>
    <dbReference type="NCBI Taxonomy" id="29466"/>
    <lineage>
        <taxon>Bacteria</taxon>
        <taxon>Bacillati</taxon>
        <taxon>Bacillota</taxon>
        <taxon>Negativicutes</taxon>
        <taxon>Veillonellales</taxon>
        <taxon>Veillonellaceae</taxon>
        <taxon>Veillonella</taxon>
    </lineage>
</organism>